<evidence type="ECO:0000259" key="8">
    <source>
        <dbReference type="Pfam" id="PF24882"/>
    </source>
</evidence>
<dbReference type="GO" id="GO:0006260">
    <property type="term" value="P:DNA replication"/>
    <property type="evidence" value="ECO:0007669"/>
    <property type="project" value="UniProtKB-UniRule"/>
</dbReference>
<comment type="subunit">
    <text evidence="5">Component of the origin recognition complex (ORC).</text>
</comment>
<evidence type="ECO:0000256" key="2">
    <source>
        <dbReference type="ARBA" id="ARBA00007421"/>
    </source>
</evidence>
<feature type="domain" description="Origin recognition complex subunit 2 RecA-like" evidence="7">
    <location>
        <begin position="385"/>
        <end position="562"/>
    </location>
</feature>
<name>A0A9W7GBG0_9STRA</name>
<dbReference type="EMBL" id="BRYA01000122">
    <property type="protein sequence ID" value="GMI40207.1"/>
    <property type="molecule type" value="Genomic_DNA"/>
</dbReference>
<sequence length="691" mass="75300">MAIEDFWDTVEEAGWDCARDKLGDGHHYYYSPSSYPNPASVDFSQKHKNMVRHFELASELRRRDYPLYMKCLKEAKKRNDAPAPQPVSKPTKKKKKSSSSSTSSSSATAATTSNAPSKKSKSSSGKKSSSSSSSSKAAVALPSPESSSSSDESYWEEEIMDSDDELDSFTLTSSVRTFTFNVVWHFLQCRGWKWVSVASIKDKASLPSSVIKGANVYIAPPSDGGGIFADGNDVVNYLDGEGQGVELRREFLKSVFEKKRKANTLTRRKVRRKKNKQGLSSSATSSATAPQLTVNSDTDSDSCNEDGFVQLDKGAEVFFTGKVNGGKARGLGRRGGRRKTRKNTNEAISSSSSSMSKKPSSSSSSTPTLTSTLPSADTKILNKKINSLIKKTASLHTSWLFSLMASSSLLMYGYGSKRAVINLFMKKLEGESIVVEGGNENVDAEAIVVMVERVVTNTTSNPKDNNSIAPLNSTIRGPNGGTIIALTKLTRYAKAVSSLVSLYPKTINLIIHSFDGPQMKERKMLEVICALKAGGVNLIASVDNVNALDVLDWDVNTVLNFRHVEMHTFASYDNETTLLTKTWENNSNSATSTLGHVGGVGQILKSLAPRHAELMKLLATSQLSNDSANGVEYRVFRNVLKTKMVINSEPALKGLLVELVEHGLVTKKKVDGKEYLLIPHSNDTLNLILSF</sequence>
<dbReference type="Pfam" id="PF04084">
    <property type="entry name" value="RecA-like_ORC2"/>
    <property type="match status" value="1"/>
</dbReference>
<dbReference type="GO" id="GO:0005664">
    <property type="term" value="C:nuclear origin of replication recognition complex"/>
    <property type="evidence" value="ECO:0007669"/>
    <property type="project" value="UniProtKB-UniRule"/>
</dbReference>
<dbReference type="OrthoDB" id="346673at2759"/>
<evidence type="ECO:0000313" key="9">
    <source>
        <dbReference type="EMBL" id="GMI40207.1"/>
    </source>
</evidence>
<feature type="region of interest" description="Disordered" evidence="6">
    <location>
        <begin position="76"/>
        <end position="157"/>
    </location>
</feature>
<keyword evidence="3 5" id="KW-0235">DNA replication</keyword>
<evidence type="ECO:0000259" key="7">
    <source>
        <dbReference type="Pfam" id="PF04084"/>
    </source>
</evidence>
<feature type="compositionally biased region" description="Low complexity" evidence="6">
    <location>
        <begin position="349"/>
        <end position="373"/>
    </location>
</feature>
<feature type="region of interest" description="Disordered" evidence="6">
    <location>
        <begin position="326"/>
        <end position="373"/>
    </location>
</feature>
<feature type="domain" description="Origin recognition complex subunit 2 winged-helix" evidence="8">
    <location>
        <begin position="626"/>
        <end position="683"/>
    </location>
</feature>
<feature type="compositionally biased region" description="Basic residues" evidence="6">
    <location>
        <begin position="330"/>
        <end position="342"/>
    </location>
</feature>
<gene>
    <name evidence="9" type="ORF">TrCOL_g2113</name>
</gene>
<comment type="similarity">
    <text evidence="2 5">Belongs to the ORC2 family.</text>
</comment>
<feature type="region of interest" description="Disordered" evidence="6">
    <location>
        <begin position="263"/>
        <end position="306"/>
    </location>
</feature>
<evidence type="ECO:0000313" key="10">
    <source>
        <dbReference type="Proteomes" id="UP001165065"/>
    </source>
</evidence>
<comment type="subcellular location">
    <subcellularLocation>
        <location evidence="1 5">Nucleus</location>
    </subcellularLocation>
</comment>
<proteinExistence type="inferred from homology"/>
<protein>
    <recommendedName>
        <fullName evidence="5">Origin recognition complex subunit 2</fullName>
    </recommendedName>
</protein>
<dbReference type="Proteomes" id="UP001165065">
    <property type="component" value="Unassembled WGS sequence"/>
</dbReference>
<dbReference type="PANTHER" id="PTHR14052">
    <property type="entry name" value="ORIGIN RECOGNITION COMPLEX SUBUNIT 2"/>
    <property type="match status" value="1"/>
</dbReference>
<feature type="compositionally biased region" description="Low complexity" evidence="6">
    <location>
        <begin position="98"/>
        <end position="152"/>
    </location>
</feature>
<comment type="caution">
    <text evidence="9">The sequence shown here is derived from an EMBL/GenBank/DDBJ whole genome shotgun (WGS) entry which is preliminary data.</text>
</comment>
<evidence type="ECO:0000256" key="3">
    <source>
        <dbReference type="ARBA" id="ARBA00022705"/>
    </source>
</evidence>
<accession>A0A9W7GBG0</accession>
<feature type="compositionally biased region" description="Low complexity" evidence="6">
    <location>
        <begin position="280"/>
        <end position="289"/>
    </location>
</feature>
<comment type="function">
    <text evidence="5">Component of the origin recognition complex (ORC) that binds origins of replication. DNA-binding is ATP-dependent. ORC is required to assemble the pre-replication complex necessary to initiate DNA replication.</text>
</comment>
<dbReference type="AlphaFoldDB" id="A0A9W7GBG0"/>
<dbReference type="GO" id="GO:0003688">
    <property type="term" value="F:DNA replication origin binding"/>
    <property type="evidence" value="ECO:0007669"/>
    <property type="project" value="UniProtKB-UniRule"/>
</dbReference>
<evidence type="ECO:0000256" key="6">
    <source>
        <dbReference type="SAM" id="MobiDB-lite"/>
    </source>
</evidence>
<dbReference type="Pfam" id="PF24882">
    <property type="entry name" value="WHD_ORC2"/>
    <property type="match status" value="1"/>
</dbReference>
<keyword evidence="4 5" id="KW-0539">Nucleus</keyword>
<feature type="compositionally biased region" description="Basic residues" evidence="6">
    <location>
        <begin position="263"/>
        <end position="276"/>
    </location>
</feature>
<dbReference type="PANTHER" id="PTHR14052:SF0">
    <property type="entry name" value="ORIGIN RECOGNITION COMPLEX SUBUNIT 2"/>
    <property type="match status" value="1"/>
</dbReference>
<evidence type="ECO:0000256" key="4">
    <source>
        <dbReference type="ARBA" id="ARBA00023242"/>
    </source>
</evidence>
<reference evidence="10" key="1">
    <citation type="journal article" date="2023" name="Commun. Biol.">
        <title>Genome analysis of Parmales, the sister group of diatoms, reveals the evolutionary specialization of diatoms from phago-mixotrophs to photoautotrophs.</title>
        <authorList>
            <person name="Ban H."/>
            <person name="Sato S."/>
            <person name="Yoshikawa S."/>
            <person name="Yamada K."/>
            <person name="Nakamura Y."/>
            <person name="Ichinomiya M."/>
            <person name="Sato N."/>
            <person name="Blanc-Mathieu R."/>
            <person name="Endo H."/>
            <person name="Kuwata A."/>
            <person name="Ogata H."/>
        </authorList>
    </citation>
    <scope>NUCLEOTIDE SEQUENCE [LARGE SCALE GENOMIC DNA]</scope>
</reference>
<organism evidence="9 10">
    <name type="scientific">Triparma columacea</name>
    <dbReference type="NCBI Taxonomy" id="722753"/>
    <lineage>
        <taxon>Eukaryota</taxon>
        <taxon>Sar</taxon>
        <taxon>Stramenopiles</taxon>
        <taxon>Ochrophyta</taxon>
        <taxon>Bolidophyceae</taxon>
        <taxon>Parmales</taxon>
        <taxon>Triparmaceae</taxon>
        <taxon>Triparma</taxon>
    </lineage>
</organism>
<evidence type="ECO:0000256" key="5">
    <source>
        <dbReference type="RuleBase" id="RU368084"/>
    </source>
</evidence>
<keyword evidence="10" id="KW-1185">Reference proteome</keyword>
<evidence type="ECO:0000256" key="1">
    <source>
        <dbReference type="ARBA" id="ARBA00004123"/>
    </source>
</evidence>
<dbReference type="InterPro" id="IPR007220">
    <property type="entry name" value="ORC2"/>
</dbReference>
<dbReference type="InterPro" id="IPR056773">
    <property type="entry name" value="WHD_ORC2"/>
</dbReference>
<dbReference type="InterPro" id="IPR056772">
    <property type="entry name" value="RecA-like_ORC2"/>
</dbReference>